<dbReference type="GO" id="GO:0071546">
    <property type="term" value="C:pi-body"/>
    <property type="evidence" value="ECO:0007669"/>
    <property type="project" value="TreeGrafter"/>
</dbReference>
<feature type="coiled-coil region" evidence="2">
    <location>
        <begin position="351"/>
        <end position="378"/>
    </location>
</feature>
<dbReference type="PROSITE" id="PS50297">
    <property type="entry name" value="ANK_REP_REGION"/>
    <property type="match status" value="2"/>
</dbReference>
<dbReference type="Ensembl" id="ENSSPAT00000012005.1">
    <property type="protein sequence ID" value="ENSSPAP00000011799.1"/>
    <property type="gene ID" value="ENSSPAG00000008937.1"/>
</dbReference>
<feature type="repeat" description="ANK" evidence="1">
    <location>
        <begin position="63"/>
        <end position="95"/>
    </location>
</feature>
<proteinExistence type="predicted"/>
<dbReference type="SMART" id="SM00454">
    <property type="entry name" value="SAM"/>
    <property type="match status" value="1"/>
</dbReference>
<reference evidence="4" key="1">
    <citation type="submission" date="2023-09" db="UniProtKB">
        <authorList>
            <consortium name="Ensembl"/>
        </authorList>
    </citation>
    <scope>IDENTIFICATION</scope>
</reference>
<dbReference type="Gene3D" id="1.25.40.20">
    <property type="entry name" value="Ankyrin repeat-containing domain"/>
    <property type="match status" value="1"/>
</dbReference>
<feature type="repeat" description="ANK" evidence="1">
    <location>
        <begin position="133"/>
        <end position="165"/>
    </location>
</feature>
<dbReference type="InterPro" id="IPR036770">
    <property type="entry name" value="Ankyrin_rpt-contain_sf"/>
</dbReference>
<dbReference type="SMART" id="SM00248">
    <property type="entry name" value="ANK"/>
    <property type="match status" value="4"/>
</dbReference>
<dbReference type="InterPro" id="IPR002110">
    <property type="entry name" value="Ankyrin_rpt"/>
</dbReference>
<dbReference type="GeneTree" id="ENSGT00880000138051"/>
<keyword evidence="2" id="KW-0175">Coiled coil</keyword>
<dbReference type="PROSITE" id="PS50105">
    <property type="entry name" value="SAM_DOMAIN"/>
    <property type="match status" value="1"/>
</dbReference>
<sequence>MDYAFPAGDESDASNDEWDIGCIPDKKSSGIEVILENVILLFVFRFIPLDWTDSMDVETRVGFEWTPLMAAVSVANYDLAKLLLDRGASASFSKDHFTVLMASCTASASEDKIARCVELLLSRNADPNMVDRSQMTCLILAARDGYSKIINILVSHRADINAQDSNGYTALSVAVQYGREEAVLKLLQLGADKTIRTKASKSPADLAEIFKHTQVPEVSLVRSELSALSVTKLFDLELLLHGLDLGYLMDVMTENDITWSYLLTMEKEDLEKIGITDPEDQQKLLSAVQQMHPDEVDTFSLLEAADSGSEELQNFMISVSQQCCYLTEMIQDAISRFPRQPSQLVFSLDPNKDAQGICNQLVLQNKDLQKEIICLRNLLCQVNGLH</sequence>
<protein>
    <submittedName>
        <fullName evidence="4">Ankyrin repeat, SAM and basic leucine zipper domain containing 1</fullName>
    </submittedName>
</protein>
<dbReference type="Pfam" id="PF12796">
    <property type="entry name" value="Ank_2"/>
    <property type="match status" value="1"/>
</dbReference>
<dbReference type="SUPFAM" id="SSF48403">
    <property type="entry name" value="Ankyrin repeat"/>
    <property type="match status" value="1"/>
</dbReference>
<accession>A0A3B5A0P5</accession>
<evidence type="ECO:0000256" key="1">
    <source>
        <dbReference type="PROSITE-ProRule" id="PRU00023"/>
    </source>
</evidence>
<name>A0A3B5A0P5_9TELE</name>
<feature type="domain" description="SAM" evidence="3">
    <location>
        <begin position="240"/>
        <end position="294"/>
    </location>
</feature>
<feature type="repeat" description="ANK" evidence="1">
    <location>
        <begin position="166"/>
        <end position="198"/>
    </location>
</feature>
<organism evidence="4">
    <name type="scientific">Stegastes partitus</name>
    <name type="common">bicolor damselfish</name>
    <dbReference type="NCBI Taxonomy" id="144197"/>
    <lineage>
        <taxon>Eukaryota</taxon>
        <taxon>Metazoa</taxon>
        <taxon>Chordata</taxon>
        <taxon>Craniata</taxon>
        <taxon>Vertebrata</taxon>
        <taxon>Euteleostomi</taxon>
        <taxon>Actinopterygii</taxon>
        <taxon>Neopterygii</taxon>
        <taxon>Teleostei</taxon>
        <taxon>Neoteleostei</taxon>
        <taxon>Acanthomorphata</taxon>
        <taxon>Ovalentaria</taxon>
        <taxon>Pomacentridae</taxon>
        <taxon>Stegastes</taxon>
    </lineage>
</organism>
<evidence type="ECO:0000259" key="3">
    <source>
        <dbReference type="PROSITE" id="PS50105"/>
    </source>
</evidence>
<dbReference type="STRING" id="144197.ENSSPAP00000011799"/>
<evidence type="ECO:0000313" key="4">
    <source>
        <dbReference type="Ensembl" id="ENSSPAP00000011799.1"/>
    </source>
</evidence>
<dbReference type="InterPro" id="IPR001660">
    <property type="entry name" value="SAM"/>
</dbReference>
<dbReference type="Pfam" id="PF07647">
    <property type="entry name" value="SAM_2"/>
    <property type="match status" value="1"/>
</dbReference>
<keyword evidence="1" id="KW-0040">ANK repeat</keyword>
<dbReference type="InterPro" id="IPR013761">
    <property type="entry name" value="SAM/pointed_sf"/>
</dbReference>
<evidence type="ECO:0000256" key="2">
    <source>
        <dbReference type="SAM" id="Coils"/>
    </source>
</evidence>
<dbReference type="Gene3D" id="1.10.150.50">
    <property type="entry name" value="Transcription Factor, Ets-1"/>
    <property type="match status" value="1"/>
</dbReference>
<dbReference type="SUPFAM" id="SSF47769">
    <property type="entry name" value="SAM/Pointed domain"/>
    <property type="match status" value="1"/>
</dbReference>
<dbReference type="PANTHER" id="PTHR24157">
    <property type="entry name" value="ANKYRIN REPEAT, SAM AND BASIC LEUCINE ZIPPER DOMAIN-CONTAINING PROTEIN 1"/>
    <property type="match status" value="1"/>
</dbReference>
<dbReference type="Pfam" id="PF00023">
    <property type="entry name" value="Ank"/>
    <property type="match status" value="1"/>
</dbReference>
<dbReference type="AlphaFoldDB" id="A0A3B5A0P5"/>
<dbReference type="PROSITE" id="PS50088">
    <property type="entry name" value="ANK_REPEAT"/>
    <property type="match status" value="3"/>
</dbReference>
<dbReference type="PANTHER" id="PTHR24157:SF3">
    <property type="entry name" value="ANKYRIN REPEAT, SAM AND BASIC LEUCINE ZIPPER DOMAIN-CONTAINING PROTEIN 1"/>
    <property type="match status" value="1"/>
</dbReference>